<dbReference type="GO" id="GO:0004637">
    <property type="term" value="F:phosphoribosylamine-glycine ligase activity"/>
    <property type="evidence" value="ECO:0007669"/>
    <property type="project" value="UniProtKB-UniRule"/>
</dbReference>
<keyword evidence="5 14" id="KW-0436">Ligase</keyword>
<dbReference type="InterPro" id="IPR020561">
    <property type="entry name" value="PRibGlycinamid_synth_ATP-grasp"/>
</dbReference>
<dbReference type="PROSITE" id="PS00184">
    <property type="entry name" value="GARS"/>
    <property type="match status" value="1"/>
</dbReference>
<evidence type="ECO:0000256" key="3">
    <source>
        <dbReference type="ARBA" id="ARBA00005174"/>
    </source>
</evidence>
<comment type="cofactor">
    <cofactor evidence="1">
        <name>Mn(2+)</name>
        <dbReference type="ChEBI" id="CHEBI:29035"/>
    </cofactor>
</comment>
<evidence type="ECO:0000256" key="11">
    <source>
        <dbReference type="ARBA" id="ARBA00038345"/>
    </source>
</evidence>
<dbReference type="InterPro" id="IPR016185">
    <property type="entry name" value="PreATP-grasp_dom_sf"/>
</dbReference>
<dbReference type="PANTHER" id="PTHR43472">
    <property type="entry name" value="PHOSPHORIBOSYLAMINE--GLYCINE LIGASE"/>
    <property type="match status" value="1"/>
</dbReference>
<evidence type="ECO:0000256" key="13">
    <source>
        <dbReference type="ARBA" id="ARBA00042864"/>
    </source>
</evidence>
<dbReference type="InterPro" id="IPR020562">
    <property type="entry name" value="PRibGlycinamide_synth_N"/>
</dbReference>
<dbReference type="SMART" id="SM01210">
    <property type="entry name" value="GARS_C"/>
    <property type="match status" value="1"/>
</dbReference>
<dbReference type="PANTHER" id="PTHR43472:SF1">
    <property type="entry name" value="PHOSPHORIBOSYLAMINE--GLYCINE LIGASE, CHLOROPLASTIC"/>
    <property type="match status" value="1"/>
</dbReference>
<dbReference type="Pfam" id="PF01071">
    <property type="entry name" value="GARS_A"/>
    <property type="match status" value="1"/>
</dbReference>
<dbReference type="Pfam" id="PF02844">
    <property type="entry name" value="GARS_N"/>
    <property type="match status" value="1"/>
</dbReference>
<gene>
    <name evidence="14" type="primary">purD</name>
    <name evidence="17" type="ORF">A2966_01395</name>
</gene>
<dbReference type="SMART" id="SM01209">
    <property type="entry name" value="GARS_A"/>
    <property type="match status" value="1"/>
</dbReference>
<evidence type="ECO:0000256" key="1">
    <source>
        <dbReference type="ARBA" id="ARBA00001936"/>
    </source>
</evidence>
<dbReference type="NCBIfam" id="TIGR00877">
    <property type="entry name" value="purD"/>
    <property type="match status" value="1"/>
</dbReference>
<keyword evidence="7 15" id="KW-0547">Nucleotide-binding</keyword>
<dbReference type="InterPro" id="IPR011054">
    <property type="entry name" value="Rudment_hybrid_motif"/>
</dbReference>
<evidence type="ECO:0000256" key="8">
    <source>
        <dbReference type="ARBA" id="ARBA00022755"/>
    </source>
</evidence>
<protein>
    <recommendedName>
        <fullName evidence="4 14">Phosphoribosylamine--glycine ligase</fullName>
        <ecNumber evidence="4 14">6.3.4.13</ecNumber>
    </recommendedName>
    <alternativeName>
        <fullName evidence="14">GARS</fullName>
    </alternativeName>
    <alternativeName>
        <fullName evidence="12 14">Glycinamide ribonucleotide synthetase</fullName>
    </alternativeName>
    <alternativeName>
        <fullName evidence="13 14">Phosphoribosylglycinamide synthetase</fullName>
    </alternativeName>
</protein>
<accession>A0A1F7J7E6</accession>
<keyword evidence="6" id="KW-0479">Metal-binding</keyword>
<evidence type="ECO:0000313" key="18">
    <source>
        <dbReference type="Proteomes" id="UP000176480"/>
    </source>
</evidence>
<dbReference type="STRING" id="1802067.A2966_01395"/>
<evidence type="ECO:0000256" key="6">
    <source>
        <dbReference type="ARBA" id="ARBA00022723"/>
    </source>
</evidence>
<dbReference type="Pfam" id="PF02843">
    <property type="entry name" value="GARS_C"/>
    <property type="match status" value="1"/>
</dbReference>
<dbReference type="Gene3D" id="3.90.600.10">
    <property type="entry name" value="Phosphoribosylglycinamide synthetase, C-terminal domain"/>
    <property type="match status" value="1"/>
</dbReference>
<dbReference type="InterPro" id="IPR000115">
    <property type="entry name" value="PRibGlycinamide_synth"/>
</dbReference>
<evidence type="ECO:0000256" key="10">
    <source>
        <dbReference type="ARBA" id="ARBA00023211"/>
    </source>
</evidence>
<evidence type="ECO:0000256" key="7">
    <source>
        <dbReference type="ARBA" id="ARBA00022741"/>
    </source>
</evidence>
<evidence type="ECO:0000256" key="12">
    <source>
        <dbReference type="ARBA" id="ARBA00042242"/>
    </source>
</evidence>
<organism evidence="17 18">
    <name type="scientific">Candidatus Roizmanbacteria bacterium RIFCSPLOWO2_01_FULL_41_22</name>
    <dbReference type="NCBI Taxonomy" id="1802067"/>
    <lineage>
        <taxon>Bacteria</taxon>
        <taxon>Candidatus Roizmaniibacteriota</taxon>
    </lineage>
</organism>
<comment type="cofactor">
    <cofactor evidence="2">
        <name>Mg(2+)</name>
        <dbReference type="ChEBI" id="CHEBI:18420"/>
    </cofactor>
</comment>
<dbReference type="FunFam" id="3.40.50.20:FF:000006">
    <property type="entry name" value="Phosphoribosylamine--glycine ligase, chloroplastic"/>
    <property type="match status" value="1"/>
</dbReference>
<evidence type="ECO:0000256" key="4">
    <source>
        <dbReference type="ARBA" id="ARBA00013255"/>
    </source>
</evidence>
<dbReference type="AlphaFoldDB" id="A0A1F7J7E6"/>
<dbReference type="InterPro" id="IPR020560">
    <property type="entry name" value="PRibGlycinamide_synth_C-dom"/>
</dbReference>
<keyword evidence="10" id="KW-0464">Manganese</keyword>
<dbReference type="FunFam" id="3.30.470.20:FF:000018">
    <property type="entry name" value="Trifunctional purine biosynthetic protein adenosine-3"/>
    <property type="match status" value="1"/>
</dbReference>
<comment type="catalytic activity">
    <reaction evidence="14">
        <text>5-phospho-beta-D-ribosylamine + glycine + ATP = N(1)-(5-phospho-beta-D-ribosyl)glycinamide + ADP + phosphate + H(+)</text>
        <dbReference type="Rhea" id="RHEA:17453"/>
        <dbReference type="ChEBI" id="CHEBI:15378"/>
        <dbReference type="ChEBI" id="CHEBI:30616"/>
        <dbReference type="ChEBI" id="CHEBI:43474"/>
        <dbReference type="ChEBI" id="CHEBI:57305"/>
        <dbReference type="ChEBI" id="CHEBI:58681"/>
        <dbReference type="ChEBI" id="CHEBI:143788"/>
        <dbReference type="ChEBI" id="CHEBI:456216"/>
        <dbReference type="EC" id="6.3.4.13"/>
    </reaction>
</comment>
<dbReference type="InterPro" id="IPR013815">
    <property type="entry name" value="ATP_grasp_subdomain_1"/>
</dbReference>
<keyword evidence="8 14" id="KW-0658">Purine biosynthesis</keyword>
<reference evidence="17 18" key="1">
    <citation type="journal article" date="2016" name="Nat. Commun.">
        <title>Thousands of microbial genomes shed light on interconnected biogeochemical processes in an aquifer system.</title>
        <authorList>
            <person name="Anantharaman K."/>
            <person name="Brown C.T."/>
            <person name="Hug L.A."/>
            <person name="Sharon I."/>
            <person name="Castelle C.J."/>
            <person name="Probst A.J."/>
            <person name="Thomas B.C."/>
            <person name="Singh A."/>
            <person name="Wilkins M.J."/>
            <person name="Karaoz U."/>
            <person name="Brodie E.L."/>
            <person name="Williams K.H."/>
            <person name="Hubbard S.S."/>
            <person name="Banfield J.F."/>
        </authorList>
    </citation>
    <scope>NUCLEOTIDE SEQUENCE [LARGE SCALE GENOMIC DNA]</scope>
</reference>
<dbReference type="Gene3D" id="3.30.1490.20">
    <property type="entry name" value="ATP-grasp fold, A domain"/>
    <property type="match status" value="1"/>
</dbReference>
<keyword evidence="9 15" id="KW-0067">ATP-binding</keyword>
<evidence type="ECO:0000256" key="9">
    <source>
        <dbReference type="ARBA" id="ARBA00022840"/>
    </source>
</evidence>
<dbReference type="HAMAP" id="MF_00138">
    <property type="entry name" value="GARS"/>
    <property type="match status" value="1"/>
</dbReference>
<dbReference type="SUPFAM" id="SSF52440">
    <property type="entry name" value="PreATP-grasp domain"/>
    <property type="match status" value="1"/>
</dbReference>
<dbReference type="FunFam" id="3.90.600.10:FF:000001">
    <property type="entry name" value="Trifunctional purine biosynthetic protein adenosine-3"/>
    <property type="match status" value="1"/>
</dbReference>
<evidence type="ECO:0000256" key="2">
    <source>
        <dbReference type="ARBA" id="ARBA00001946"/>
    </source>
</evidence>
<sequence length="425" mass="46537">MIKKEPILIVGSGGREHALGWKLKQSPKVGTIYFAPGNGGTANIGTNLPIKANDVLALTKFAIKQKIRLTIVGPEAPLVAGIVDYFRQKNLAIFGPTKKAAKLESSKSWALQFMKRHHLPHPEFKVFGDTKLAKKFIQDSQWSEFVIKADGLALGKGVLIANSKKEALQAIEEMTGFGEAGKTFIIQEKLQGYEVSVVAFTDGKIIVPLLPAQDHKRIFDGDRGPNTGGMGAYAPVPTVDKKLTTLIQKNILQPFLQGIIKDKLDYRGVIYPGLMITKDGPKVLEFNVRFGDPETQPQMMLLQSDLFEIVNACIRGKLRNNHVQFKKGAAACVVLAAEGYPGSYKKGEIIHGLDTKQNKNIQIFHACTTVDKGRITSSGGRVLGVTGYGTNIKQALKTTYAAIGKQGVYFSQMQYRRDIGQKALI</sequence>
<dbReference type="InterPro" id="IPR020559">
    <property type="entry name" value="PRibGlycinamide_synth_CS"/>
</dbReference>
<feature type="domain" description="ATP-grasp" evidence="16">
    <location>
        <begin position="111"/>
        <end position="315"/>
    </location>
</feature>
<comment type="similarity">
    <text evidence="11 14">Belongs to the GARS family.</text>
</comment>
<comment type="caution">
    <text evidence="17">The sequence shown here is derived from an EMBL/GenBank/DDBJ whole genome shotgun (WGS) entry which is preliminary data.</text>
</comment>
<dbReference type="InterPro" id="IPR037123">
    <property type="entry name" value="PRibGlycinamide_synth_C_sf"/>
</dbReference>
<proteinExistence type="inferred from homology"/>
<dbReference type="UniPathway" id="UPA00074">
    <property type="reaction ID" value="UER00125"/>
</dbReference>
<dbReference type="SUPFAM" id="SSF56059">
    <property type="entry name" value="Glutathione synthetase ATP-binding domain-like"/>
    <property type="match status" value="1"/>
</dbReference>
<dbReference type="InterPro" id="IPR011761">
    <property type="entry name" value="ATP-grasp"/>
</dbReference>
<comment type="pathway">
    <text evidence="3 14">Purine metabolism; IMP biosynthesis via de novo pathway; N(1)-(5-phospho-D-ribosyl)glycinamide from 5-phospho-alpha-D-ribose 1-diphosphate: step 2/2.</text>
</comment>
<evidence type="ECO:0000256" key="14">
    <source>
        <dbReference type="HAMAP-Rule" id="MF_00138"/>
    </source>
</evidence>
<name>A0A1F7J7E6_9BACT</name>
<dbReference type="SUPFAM" id="SSF51246">
    <property type="entry name" value="Rudiment single hybrid motif"/>
    <property type="match status" value="1"/>
</dbReference>
<dbReference type="Proteomes" id="UP000176480">
    <property type="component" value="Unassembled WGS sequence"/>
</dbReference>
<evidence type="ECO:0000256" key="15">
    <source>
        <dbReference type="PROSITE-ProRule" id="PRU00409"/>
    </source>
</evidence>
<dbReference type="GO" id="GO:0046872">
    <property type="term" value="F:metal ion binding"/>
    <property type="evidence" value="ECO:0007669"/>
    <property type="project" value="UniProtKB-KW"/>
</dbReference>
<dbReference type="EC" id="6.3.4.13" evidence="4 14"/>
<dbReference type="Gene3D" id="3.40.50.20">
    <property type="match status" value="1"/>
</dbReference>
<dbReference type="GO" id="GO:0009113">
    <property type="term" value="P:purine nucleobase biosynthetic process"/>
    <property type="evidence" value="ECO:0007669"/>
    <property type="project" value="InterPro"/>
</dbReference>
<dbReference type="GO" id="GO:0005524">
    <property type="term" value="F:ATP binding"/>
    <property type="evidence" value="ECO:0007669"/>
    <property type="project" value="UniProtKB-UniRule"/>
</dbReference>
<dbReference type="PROSITE" id="PS50975">
    <property type="entry name" value="ATP_GRASP"/>
    <property type="match status" value="1"/>
</dbReference>
<evidence type="ECO:0000259" key="16">
    <source>
        <dbReference type="PROSITE" id="PS50975"/>
    </source>
</evidence>
<evidence type="ECO:0000313" key="17">
    <source>
        <dbReference type="EMBL" id="OGK51527.1"/>
    </source>
</evidence>
<dbReference type="EMBL" id="MGAR01000027">
    <property type="protein sequence ID" value="OGK51527.1"/>
    <property type="molecule type" value="Genomic_DNA"/>
</dbReference>
<dbReference type="Gene3D" id="3.30.470.20">
    <property type="entry name" value="ATP-grasp fold, B domain"/>
    <property type="match status" value="1"/>
</dbReference>
<dbReference type="GO" id="GO:0006189">
    <property type="term" value="P:'de novo' IMP biosynthetic process"/>
    <property type="evidence" value="ECO:0007669"/>
    <property type="project" value="UniProtKB-UniRule"/>
</dbReference>
<evidence type="ECO:0000256" key="5">
    <source>
        <dbReference type="ARBA" id="ARBA00022598"/>
    </source>
</evidence>